<sequence length="137" mass="15148">MMSISSFDELIRVARQQPEPQRLLFVFTTVELPTDCTPEERARFEAGKGGALTPLMCVDKTPEELGTFSDLLEESRQVLQEWAIVFVAALSGKNGRAPRTEDAEAPLNRMVESIKTGSIGMFIPFDAHGQPVLFGPH</sequence>
<evidence type="ECO:0000313" key="2">
    <source>
        <dbReference type="Proteomes" id="UP000198638"/>
    </source>
</evidence>
<keyword evidence="2" id="KW-1185">Reference proteome</keyword>
<proteinExistence type="predicted"/>
<protein>
    <submittedName>
        <fullName evidence="1">Uncharacterized protein</fullName>
    </submittedName>
</protein>
<accession>A0A1H4HC60</accession>
<gene>
    <name evidence="1" type="ORF">SAMN05192564_10867</name>
</gene>
<organism evidence="1 2">
    <name type="scientific">Paraburkholderia sartisoli</name>
    <dbReference type="NCBI Taxonomy" id="83784"/>
    <lineage>
        <taxon>Bacteria</taxon>
        <taxon>Pseudomonadati</taxon>
        <taxon>Pseudomonadota</taxon>
        <taxon>Betaproteobacteria</taxon>
        <taxon>Burkholderiales</taxon>
        <taxon>Burkholderiaceae</taxon>
        <taxon>Paraburkholderia</taxon>
    </lineage>
</organism>
<dbReference type="EMBL" id="FNRQ01000008">
    <property type="protein sequence ID" value="SEB19407.1"/>
    <property type="molecule type" value="Genomic_DNA"/>
</dbReference>
<name>A0A1H4HC60_9BURK</name>
<dbReference type="Proteomes" id="UP000198638">
    <property type="component" value="Unassembled WGS sequence"/>
</dbReference>
<evidence type="ECO:0000313" key="1">
    <source>
        <dbReference type="EMBL" id="SEB19407.1"/>
    </source>
</evidence>
<reference evidence="2" key="1">
    <citation type="submission" date="2016-10" db="EMBL/GenBank/DDBJ databases">
        <authorList>
            <person name="Varghese N."/>
            <person name="Submissions S."/>
        </authorList>
    </citation>
    <scope>NUCLEOTIDE SEQUENCE [LARGE SCALE GENOMIC DNA]</scope>
    <source>
        <strain evidence="2">LMG 24000</strain>
    </source>
</reference>
<dbReference type="RefSeq" id="WP_407671049.1">
    <property type="nucleotide sequence ID" value="NZ_FNRQ01000008.1"/>
</dbReference>
<dbReference type="AlphaFoldDB" id="A0A1H4HC60"/>
<dbReference type="STRING" id="83784.SAMN05192564_10867"/>